<keyword evidence="4" id="KW-0808">Transferase</keyword>
<evidence type="ECO:0000313" key="11">
    <source>
        <dbReference type="EMBL" id="GHH38567.1"/>
    </source>
</evidence>
<evidence type="ECO:0000313" key="12">
    <source>
        <dbReference type="Proteomes" id="UP000605568"/>
    </source>
</evidence>
<gene>
    <name evidence="11" type="ORF">GCM10017774_28690</name>
</gene>
<evidence type="ECO:0000256" key="1">
    <source>
        <dbReference type="ARBA" id="ARBA00000085"/>
    </source>
</evidence>
<keyword evidence="9" id="KW-0812">Transmembrane</keyword>
<keyword evidence="6 11" id="KW-0418">Kinase</keyword>
<dbReference type="Pfam" id="PF07730">
    <property type="entry name" value="HisKA_3"/>
    <property type="match status" value="1"/>
</dbReference>
<evidence type="ECO:0000256" key="5">
    <source>
        <dbReference type="ARBA" id="ARBA00022741"/>
    </source>
</evidence>
<dbReference type="InterPro" id="IPR050482">
    <property type="entry name" value="Sensor_HK_TwoCompSys"/>
</dbReference>
<feature type="transmembrane region" description="Helical" evidence="9">
    <location>
        <begin position="150"/>
        <end position="174"/>
    </location>
</feature>
<evidence type="ECO:0000256" key="4">
    <source>
        <dbReference type="ARBA" id="ARBA00022679"/>
    </source>
</evidence>
<keyword evidence="7" id="KW-0067">ATP-binding</keyword>
<feature type="domain" description="Signal transduction histidine kinase subgroup 3 dimerisation and phosphoacceptor" evidence="10">
    <location>
        <begin position="205"/>
        <end position="270"/>
    </location>
</feature>
<organism evidence="11 12">
    <name type="scientific">Lentzea cavernae</name>
    <dbReference type="NCBI Taxonomy" id="2020703"/>
    <lineage>
        <taxon>Bacteria</taxon>
        <taxon>Bacillati</taxon>
        <taxon>Actinomycetota</taxon>
        <taxon>Actinomycetes</taxon>
        <taxon>Pseudonocardiales</taxon>
        <taxon>Pseudonocardiaceae</taxon>
        <taxon>Lentzea</taxon>
    </lineage>
</organism>
<evidence type="ECO:0000256" key="3">
    <source>
        <dbReference type="ARBA" id="ARBA00022553"/>
    </source>
</evidence>
<protein>
    <recommendedName>
        <fullName evidence="2">histidine kinase</fullName>
        <ecNumber evidence="2">2.7.13.3</ecNumber>
    </recommendedName>
</protein>
<comment type="caution">
    <text evidence="11">The sequence shown here is derived from an EMBL/GenBank/DDBJ whole genome shotgun (WGS) entry which is preliminary data.</text>
</comment>
<keyword evidence="8" id="KW-0902">Two-component regulatory system</keyword>
<dbReference type="PANTHER" id="PTHR24421:SF10">
    <property type="entry name" value="NITRATE_NITRITE SENSOR PROTEIN NARQ"/>
    <property type="match status" value="1"/>
</dbReference>
<keyword evidence="9" id="KW-0472">Membrane</keyword>
<dbReference type="CDD" id="cd16917">
    <property type="entry name" value="HATPase_UhpB-NarQ-NarX-like"/>
    <property type="match status" value="1"/>
</dbReference>
<proteinExistence type="predicted"/>
<dbReference type="Gene3D" id="1.20.5.1930">
    <property type="match status" value="1"/>
</dbReference>
<keyword evidence="9" id="KW-1133">Transmembrane helix</keyword>
<name>A0ABQ3MCM9_9PSEU</name>
<dbReference type="InterPro" id="IPR011712">
    <property type="entry name" value="Sig_transdc_His_kin_sub3_dim/P"/>
</dbReference>
<dbReference type="SUPFAM" id="SSF55874">
    <property type="entry name" value="ATPase domain of HSP90 chaperone/DNA topoisomerase II/histidine kinase"/>
    <property type="match status" value="1"/>
</dbReference>
<comment type="catalytic activity">
    <reaction evidence="1">
        <text>ATP + protein L-histidine = ADP + protein N-phospho-L-histidine.</text>
        <dbReference type="EC" id="2.7.13.3"/>
    </reaction>
</comment>
<dbReference type="EC" id="2.7.13.3" evidence="2"/>
<evidence type="ECO:0000256" key="2">
    <source>
        <dbReference type="ARBA" id="ARBA00012438"/>
    </source>
</evidence>
<feature type="transmembrane region" description="Helical" evidence="9">
    <location>
        <begin position="120"/>
        <end position="138"/>
    </location>
</feature>
<accession>A0ABQ3MCM9</accession>
<keyword evidence="3" id="KW-0597">Phosphoprotein</keyword>
<keyword evidence="12" id="KW-1185">Reference proteome</keyword>
<evidence type="ECO:0000256" key="9">
    <source>
        <dbReference type="SAM" id="Phobius"/>
    </source>
</evidence>
<keyword evidence="5" id="KW-0547">Nucleotide-binding</keyword>
<feature type="transmembrane region" description="Helical" evidence="9">
    <location>
        <begin position="60"/>
        <end position="80"/>
    </location>
</feature>
<dbReference type="Proteomes" id="UP000605568">
    <property type="component" value="Unassembled WGS sequence"/>
</dbReference>
<dbReference type="PANTHER" id="PTHR24421">
    <property type="entry name" value="NITRATE/NITRITE SENSOR PROTEIN NARX-RELATED"/>
    <property type="match status" value="1"/>
</dbReference>
<dbReference type="Gene3D" id="3.30.565.10">
    <property type="entry name" value="Histidine kinase-like ATPase, C-terminal domain"/>
    <property type="match status" value="1"/>
</dbReference>
<feature type="transmembrane region" description="Helical" evidence="9">
    <location>
        <begin position="86"/>
        <end position="108"/>
    </location>
</feature>
<evidence type="ECO:0000256" key="6">
    <source>
        <dbReference type="ARBA" id="ARBA00022777"/>
    </source>
</evidence>
<evidence type="ECO:0000256" key="7">
    <source>
        <dbReference type="ARBA" id="ARBA00022840"/>
    </source>
</evidence>
<evidence type="ECO:0000259" key="10">
    <source>
        <dbReference type="Pfam" id="PF07730"/>
    </source>
</evidence>
<dbReference type="InterPro" id="IPR036890">
    <property type="entry name" value="HATPase_C_sf"/>
</dbReference>
<dbReference type="GO" id="GO:0016301">
    <property type="term" value="F:kinase activity"/>
    <property type="evidence" value="ECO:0007669"/>
    <property type="project" value="UniProtKB-KW"/>
</dbReference>
<evidence type="ECO:0000256" key="8">
    <source>
        <dbReference type="ARBA" id="ARBA00023012"/>
    </source>
</evidence>
<reference evidence="12" key="1">
    <citation type="journal article" date="2019" name="Int. J. Syst. Evol. Microbiol.">
        <title>The Global Catalogue of Microorganisms (GCM) 10K type strain sequencing project: providing services to taxonomists for standard genome sequencing and annotation.</title>
        <authorList>
            <consortium name="The Broad Institute Genomics Platform"/>
            <consortium name="The Broad Institute Genome Sequencing Center for Infectious Disease"/>
            <person name="Wu L."/>
            <person name="Ma J."/>
        </authorList>
    </citation>
    <scope>NUCLEOTIDE SEQUENCE [LARGE SCALE GENOMIC DNA]</scope>
    <source>
        <strain evidence="12">CGMCC 4.7367</strain>
    </source>
</reference>
<sequence>MRRICVPLRALYASAMPELPRPWSRAWRYLLAAAVGVAAWCAMTAVVLSGPLTATQQDVVGAVLVFDLVVGAVTLALLPLRRRHPLAVACLTSAACAVSVTSMGPAALAVASLATRRRRVPIAAAVFLAGSLMSEFVYQPRFLFTEVSGVGAAGGVVLGGAFFAAAAATGYYVAARRDLLDSLHERALTAEREQALTATVAREAERNRIAREMHDVLAHRISMVALHAGALTYREDLDRAQTVETAQTIQENARLALAELREVLGVLRAGDPADTSAGSPTLSQLPALLADAREAGSEVRLDSGGLLAHRFPETLSRTAFRIVQEALTNARRHAPGEPVAVRLTGAAGGVLEVEVRNPLCEQVNAAAPGVGLLGLAERAELAGGTFAHGPRPDGSFVVTARLPWQS</sequence>
<feature type="transmembrane region" description="Helical" evidence="9">
    <location>
        <begin position="26"/>
        <end position="48"/>
    </location>
</feature>
<dbReference type="EMBL" id="BNAR01000004">
    <property type="protein sequence ID" value="GHH38567.1"/>
    <property type="molecule type" value="Genomic_DNA"/>
</dbReference>